<feature type="domain" description="Radical SAM core" evidence="5">
    <location>
        <begin position="40"/>
        <end position="281"/>
    </location>
</feature>
<proteinExistence type="inferred from homology"/>
<evidence type="ECO:0000256" key="4">
    <source>
        <dbReference type="ARBA" id="ARBA00045130"/>
    </source>
</evidence>
<evidence type="ECO:0000256" key="1">
    <source>
        <dbReference type="ARBA" id="ARBA00006100"/>
    </source>
</evidence>
<dbReference type="PANTHER" id="PTHR13932">
    <property type="entry name" value="COPROPORPHYRINIGEN III OXIDASE"/>
    <property type="match status" value="1"/>
</dbReference>
<dbReference type="InterPro" id="IPR034505">
    <property type="entry name" value="Coproporphyrinogen-III_oxidase"/>
</dbReference>
<keyword evidence="7" id="KW-1185">Reference proteome</keyword>
<dbReference type="SUPFAM" id="SSF102114">
    <property type="entry name" value="Radical SAM enzymes"/>
    <property type="match status" value="1"/>
</dbReference>
<evidence type="ECO:0000313" key="7">
    <source>
        <dbReference type="Proteomes" id="UP001648503"/>
    </source>
</evidence>
<gene>
    <name evidence="6" type="ORF">BASA50_003385</name>
</gene>
<dbReference type="InterPro" id="IPR007197">
    <property type="entry name" value="rSAM"/>
</dbReference>
<dbReference type="PROSITE" id="PS51918">
    <property type="entry name" value="RADICAL_SAM"/>
    <property type="match status" value="1"/>
</dbReference>
<dbReference type="InterPro" id="IPR006638">
    <property type="entry name" value="Elp3/MiaA/NifB-like_rSAM"/>
</dbReference>
<evidence type="ECO:0000313" key="6">
    <source>
        <dbReference type="EMBL" id="KAH6598878.1"/>
    </source>
</evidence>
<evidence type="ECO:0000256" key="2">
    <source>
        <dbReference type="ARBA" id="ARBA00014678"/>
    </source>
</evidence>
<comment type="caution">
    <text evidence="6">The sequence shown here is derived from an EMBL/GenBank/DDBJ whole genome shotgun (WGS) entry which is preliminary data.</text>
</comment>
<dbReference type="Proteomes" id="UP001648503">
    <property type="component" value="Unassembled WGS sequence"/>
</dbReference>
<evidence type="ECO:0000256" key="3">
    <source>
        <dbReference type="ARBA" id="ARBA00033094"/>
    </source>
</evidence>
<dbReference type="Gene3D" id="3.30.750.200">
    <property type="match status" value="1"/>
</dbReference>
<comment type="function">
    <text evidence="4">May be a heme chaperone, appears to bind heme. Homologous bacterial proteins do not have oxygen-independent coproporphyrinogen-III oxidase activity. Binds 1 [4Fe-4S] cluster. The cluster is coordinated with 3 cysteines and an exchangeable S-adenosyl-L-methionine.</text>
</comment>
<comment type="similarity">
    <text evidence="1">Belongs to the anaerobic coproporphyrinogen-III oxidase family. HemW subfamily.</text>
</comment>
<dbReference type="Pfam" id="PF04055">
    <property type="entry name" value="Radical_SAM"/>
    <property type="match status" value="1"/>
</dbReference>
<dbReference type="InterPro" id="IPR058240">
    <property type="entry name" value="rSAM_sf"/>
</dbReference>
<reference evidence="6 7" key="1">
    <citation type="submission" date="2021-02" db="EMBL/GenBank/DDBJ databases">
        <title>Variation within the Batrachochytrium salamandrivorans European outbreak.</title>
        <authorList>
            <person name="Kelly M."/>
            <person name="Pasmans F."/>
            <person name="Shea T.P."/>
            <person name="Munoz J.F."/>
            <person name="Carranza S."/>
            <person name="Cuomo C.A."/>
            <person name="Martel A."/>
        </authorList>
    </citation>
    <scope>NUCLEOTIDE SEQUENCE [LARGE SCALE GENOMIC DNA]</scope>
    <source>
        <strain evidence="6 7">AMFP18/2</strain>
    </source>
</reference>
<dbReference type="EMBL" id="JAFCIX010000093">
    <property type="protein sequence ID" value="KAH6598878.1"/>
    <property type="molecule type" value="Genomic_DNA"/>
</dbReference>
<dbReference type="InterPro" id="IPR004559">
    <property type="entry name" value="HemW-like"/>
</dbReference>
<sequence length="444" mass="49336">MSRLLQHFWKPMIQRLGSRNMSISAAMTAEAADKSCTDGVGSTNSVSVYIHYPYCESGISHERIERALVSDLTLSLVHPVEALGMPGTLPLHTATSASSRPRIHSVYFGGGTPSLARPEMIHKILETTREYGIMSDDTEVTLEANPTSIEVSKLNLFKQAGINRLSLGVQALDDESLRLLGRDHSARDADAAIAISMGTFSNVSLDFIYGRPGQTVDMWTKELDRISRFGSTHLSLYQLTVERGTKLYQNVNSGKITMPDEDTLADFFEATQHGMNIRNFEQYEVSSFVRDGVAAHQGIHNQSYWTGNDYIGIGPGAHGRSLSATSMQRFRTFRILEPNAWMAQCESIGHGMRRCIAVSQKETLDEIIMLGLRQRQGISASSFDKFGGKQLLHEKLADKQDKLKEMELRKWIVIDRNSAGQIERIQTTQTGLGFGDLMALELLT</sequence>
<dbReference type="NCBIfam" id="TIGR00539">
    <property type="entry name" value="hemN_rel"/>
    <property type="match status" value="1"/>
</dbReference>
<name>A0ABQ8FIL3_9FUNG</name>
<protein>
    <recommendedName>
        <fullName evidence="2">Radical S-adenosyl methionine domain-containing protein 1, mitochondrial</fullName>
    </recommendedName>
    <alternativeName>
        <fullName evidence="3">Putative heme chaperone</fullName>
    </alternativeName>
</protein>
<organism evidence="6 7">
    <name type="scientific">Batrachochytrium salamandrivorans</name>
    <dbReference type="NCBI Taxonomy" id="1357716"/>
    <lineage>
        <taxon>Eukaryota</taxon>
        <taxon>Fungi</taxon>
        <taxon>Fungi incertae sedis</taxon>
        <taxon>Chytridiomycota</taxon>
        <taxon>Chytridiomycota incertae sedis</taxon>
        <taxon>Chytridiomycetes</taxon>
        <taxon>Rhizophydiales</taxon>
        <taxon>Rhizophydiales incertae sedis</taxon>
        <taxon>Batrachochytrium</taxon>
    </lineage>
</organism>
<dbReference type="PANTHER" id="PTHR13932:SF5">
    <property type="entry name" value="RADICAL S-ADENOSYL METHIONINE DOMAIN-CONTAINING PROTEIN 1, MITOCHONDRIAL"/>
    <property type="match status" value="1"/>
</dbReference>
<dbReference type="SMART" id="SM00729">
    <property type="entry name" value="Elp3"/>
    <property type="match status" value="1"/>
</dbReference>
<evidence type="ECO:0000259" key="5">
    <source>
        <dbReference type="PROSITE" id="PS51918"/>
    </source>
</evidence>
<accession>A0ABQ8FIL3</accession>